<keyword evidence="2" id="KW-1185">Reference proteome</keyword>
<proteinExistence type="predicted"/>
<protein>
    <submittedName>
        <fullName evidence="1">Uncharacterized protein</fullName>
    </submittedName>
</protein>
<name>A0ACC2P407_9HYME</name>
<evidence type="ECO:0000313" key="2">
    <source>
        <dbReference type="Proteomes" id="UP001239111"/>
    </source>
</evidence>
<organism evidence="1 2">
    <name type="scientific">Eretmocerus hayati</name>
    <dbReference type="NCBI Taxonomy" id="131215"/>
    <lineage>
        <taxon>Eukaryota</taxon>
        <taxon>Metazoa</taxon>
        <taxon>Ecdysozoa</taxon>
        <taxon>Arthropoda</taxon>
        <taxon>Hexapoda</taxon>
        <taxon>Insecta</taxon>
        <taxon>Pterygota</taxon>
        <taxon>Neoptera</taxon>
        <taxon>Endopterygota</taxon>
        <taxon>Hymenoptera</taxon>
        <taxon>Apocrita</taxon>
        <taxon>Proctotrupomorpha</taxon>
        <taxon>Chalcidoidea</taxon>
        <taxon>Aphelinidae</taxon>
        <taxon>Aphelininae</taxon>
        <taxon>Eretmocerus</taxon>
    </lineage>
</organism>
<dbReference type="Proteomes" id="UP001239111">
    <property type="component" value="Chromosome 2"/>
</dbReference>
<accession>A0ACC2P407</accession>
<gene>
    <name evidence="1" type="ORF">QAD02_013958</name>
</gene>
<dbReference type="EMBL" id="CM056742">
    <property type="protein sequence ID" value="KAJ8678171.1"/>
    <property type="molecule type" value="Genomic_DNA"/>
</dbReference>
<comment type="caution">
    <text evidence="1">The sequence shown here is derived from an EMBL/GenBank/DDBJ whole genome shotgun (WGS) entry which is preliminary data.</text>
</comment>
<sequence>MAHIAKLKRSNVISNHVQGTMWRTKYAAFLSKGDGGFPLGIWYDDFQTGNGMGSAEFEQKLGGVYVRCPALPPHLLSKLYSIFSIVIFYANHRENYGHKCVFCKIIEELKILHEHGIRVVINGEEKTLFLALTQLIGDNLALNCVCGYPPRFTATNYCRCCTATAEECKSLTREVIPLVRTKESYEETLRKGKMDESPPPDGIVEECVFNEVPDFHVGDHHWQDVMHDLPEGVCNYTVGNVLQDIIFKQGKLTLDDLNKRIEDFDYGPHETNKPRKARLQKCKDAKNRGKTGKIRLRQSSSEMLCLTRYLSLMIGDVVDEDTESWQLYLKLRQIGDIVTAPRITVDDAEVLKDLVSEHNALYKKLFGHLKPKMHFMTHYPRLLLLNGPLINSWGMPFERKNKELKEVAEAVRNNRNRPHTLAINAQLNMCYMKEFSDGIDGDYQRGPLLSDDVDPDISILFREKRQNDQQIRELKYVEILGKEYSKGTYFGADTRGVDDPYFGEVQGVYDISGDIYVMASIVRTLYFDQKRHAYRIPHVILGRRIFAINEVPRIDPMLRARERENGNLASRYGF</sequence>
<evidence type="ECO:0000313" key="1">
    <source>
        <dbReference type="EMBL" id="KAJ8678171.1"/>
    </source>
</evidence>
<reference evidence="1" key="1">
    <citation type="submission" date="2023-04" db="EMBL/GenBank/DDBJ databases">
        <title>A chromosome-level genome assembly of the parasitoid wasp Eretmocerus hayati.</title>
        <authorList>
            <person name="Zhong Y."/>
            <person name="Liu S."/>
            <person name="Liu Y."/>
        </authorList>
    </citation>
    <scope>NUCLEOTIDE SEQUENCE</scope>
    <source>
        <strain evidence="1">ZJU_SS_LIU_2023</strain>
    </source>
</reference>